<evidence type="ECO:0000256" key="2">
    <source>
        <dbReference type="ARBA" id="ARBA00022737"/>
    </source>
</evidence>
<dbReference type="Proteomes" id="UP000054783">
    <property type="component" value="Unassembled WGS sequence"/>
</dbReference>
<evidence type="ECO:0000256" key="3">
    <source>
        <dbReference type="ARBA" id="ARBA00022771"/>
    </source>
</evidence>
<evidence type="ECO:0000256" key="5">
    <source>
        <dbReference type="PROSITE-ProRule" id="PRU00042"/>
    </source>
</evidence>
<dbReference type="GO" id="GO:0008270">
    <property type="term" value="F:zinc ion binding"/>
    <property type="evidence" value="ECO:0007669"/>
    <property type="project" value="UniProtKB-KW"/>
</dbReference>
<gene>
    <name evidence="7" type="primary">ZNF532</name>
    <name evidence="7" type="ORF">T12_13523</name>
</gene>
<keyword evidence="8" id="KW-1185">Reference proteome</keyword>
<keyword evidence="3 5" id="KW-0863">Zinc-finger</keyword>
<dbReference type="InterPro" id="IPR036236">
    <property type="entry name" value="Znf_C2H2_sf"/>
</dbReference>
<sequence length="676" mass="76913">MATKNMYIHKLSSDDWAKCAFFFSTTQQHSSWCTSRRLIAMTTNVHFHTYIHVYIYMFASKVVDNCLCLLRRVEVVQVLTILSQQTGQRKWGDNGNSVGLQCDFACFLKAHFANVIPRTPTATSPGINHITFCFYGNICIITISPTEADEGIGICLAFHMLFDKQADWTTAGFGRDDSVWENGVCIIAEHLSQHFRIYYYNTADRHNQWRMVSLEVDISIAIVFVLIEASRGAERGKLVDHVVFARNIDSSNSKCDTPKSIIVLPLNFVAFWKGALDQAGNMSDWNSSVVAEVRDDESSVISVSNGHANPVRGDDTTLHCSECGYELQDASSLWNHFRPGYFFKKEYCCRICLAVFASSCAWSAHARVHDNTGPFVCPECGQELGSAEKRGRHLLIHYADRCDTPAWICPVCLKYYNDRSLLLVHLIHVHVEKLYCCQPCARLLHAISAFDRHCQQKHGRERAAQPVLYYSCGIVNCSWKTSAREDLKLHFEEHVKQKVHLTRCCSCGWLFQTEQDLVSHQRSFHKIVPIDEIEDDTFPLCKKPKFDEQIYFQTYQQQQQQQQLQQHKLKLQQWKQQHSASSSSGCSSASSSLSAVLRCECCGEVEAEQSQMLLHGQRHRQAGSAVCLLCRNLEFDNELALREHIDHHVLVAACDAGPASRLNDCRRLLHLLHFLT</sequence>
<dbReference type="SMART" id="SM00355">
    <property type="entry name" value="ZnF_C2H2"/>
    <property type="match status" value="9"/>
</dbReference>
<reference evidence="7 8" key="1">
    <citation type="submission" date="2015-01" db="EMBL/GenBank/DDBJ databases">
        <title>Evolution of Trichinella species and genotypes.</title>
        <authorList>
            <person name="Korhonen P.K."/>
            <person name="Edoardo P."/>
            <person name="Giuseppe L.R."/>
            <person name="Gasser R.B."/>
        </authorList>
    </citation>
    <scope>NUCLEOTIDE SEQUENCE [LARGE SCALE GENOMIC DNA]</scope>
    <source>
        <strain evidence="7">ISS2496</strain>
    </source>
</reference>
<dbReference type="STRING" id="990121.A0A0V1A8X9"/>
<feature type="domain" description="C2H2-type" evidence="6">
    <location>
        <begin position="502"/>
        <end position="525"/>
    </location>
</feature>
<dbReference type="PANTHER" id="PTHR24379">
    <property type="entry name" value="KRAB AND ZINC FINGER DOMAIN-CONTAINING"/>
    <property type="match status" value="1"/>
</dbReference>
<proteinExistence type="predicted"/>
<evidence type="ECO:0000313" key="8">
    <source>
        <dbReference type="Proteomes" id="UP000054783"/>
    </source>
</evidence>
<keyword evidence="1" id="KW-0479">Metal-binding</keyword>
<organism evidence="7 8">
    <name type="scientific">Trichinella patagoniensis</name>
    <dbReference type="NCBI Taxonomy" id="990121"/>
    <lineage>
        <taxon>Eukaryota</taxon>
        <taxon>Metazoa</taxon>
        <taxon>Ecdysozoa</taxon>
        <taxon>Nematoda</taxon>
        <taxon>Enoplea</taxon>
        <taxon>Dorylaimia</taxon>
        <taxon>Trichinellida</taxon>
        <taxon>Trichinellidae</taxon>
        <taxon>Trichinella</taxon>
    </lineage>
</organism>
<protein>
    <submittedName>
        <fullName evidence="7">Zinc finger protein</fullName>
    </submittedName>
</protein>
<feature type="domain" description="C2H2-type" evidence="6">
    <location>
        <begin position="347"/>
        <end position="374"/>
    </location>
</feature>
<name>A0A0V1A8X9_9BILA</name>
<dbReference type="PROSITE" id="PS50157">
    <property type="entry name" value="ZINC_FINGER_C2H2_2"/>
    <property type="match status" value="3"/>
</dbReference>
<dbReference type="EMBL" id="JYDQ01000017">
    <property type="protein sequence ID" value="KRY21303.1"/>
    <property type="molecule type" value="Genomic_DNA"/>
</dbReference>
<dbReference type="AlphaFoldDB" id="A0A0V1A8X9"/>
<evidence type="ECO:0000256" key="4">
    <source>
        <dbReference type="ARBA" id="ARBA00022833"/>
    </source>
</evidence>
<dbReference type="InterPro" id="IPR013087">
    <property type="entry name" value="Znf_C2H2_type"/>
</dbReference>
<dbReference type="SUPFAM" id="SSF57667">
    <property type="entry name" value="beta-beta-alpha zinc fingers"/>
    <property type="match status" value="1"/>
</dbReference>
<keyword evidence="4" id="KW-0862">Zinc</keyword>
<feature type="domain" description="C2H2-type" evidence="6">
    <location>
        <begin position="375"/>
        <end position="402"/>
    </location>
</feature>
<dbReference type="PANTHER" id="PTHR24379:SF121">
    <property type="entry name" value="C2H2-TYPE DOMAIN-CONTAINING PROTEIN"/>
    <property type="match status" value="1"/>
</dbReference>
<comment type="caution">
    <text evidence="7">The sequence shown here is derived from an EMBL/GenBank/DDBJ whole genome shotgun (WGS) entry which is preliminary data.</text>
</comment>
<dbReference type="PROSITE" id="PS00028">
    <property type="entry name" value="ZINC_FINGER_C2H2_1"/>
    <property type="match status" value="5"/>
</dbReference>
<evidence type="ECO:0000259" key="6">
    <source>
        <dbReference type="PROSITE" id="PS50157"/>
    </source>
</evidence>
<dbReference type="Gene3D" id="3.30.160.60">
    <property type="entry name" value="Classic Zinc Finger"/>
    <property type="match status" value="2"/>
</dbReference>
<keyword evidence="2" id="KW-0677">Repeat</keyword>
<evidence type="ECO:0000313" key="7">
    <source>
        <dbReference type="EMBL" id="KRY21303.1"/>
    </source>
</evidence>
<evidence type="ECO:0000256" key="1">
    <source>
        <dbReference type="ARBA" id="ARBA00022723"/>
    </source>
</evidence>
<accession>A0A0V1A8X9</accession>
<dbReference type="OrthoDB" id="5917967at2759"/>